<evidence type="ECO:0000313" key="3">
    <source>
        <dbReference type="Proteomes" id="UP000249363"/>
    </source>
</evidence>
<sequence length="462" mass="53660">MQFLSSYNNDVGEIEQAVASLQEKDQKIRSLTMTIMELKRSNNEEIQGLKAEAVEAATRWAELEHQKARFKEGQEALKKQIEQEKVKQTSFIQQQERKFEKKLEEERDKLVKANASQFERLKRENTKLNEKIGTLTEEKVQIEKTLKLYVQNSNALESQVDELKLRYPTQSLPIEHYEEKLSRIRQKIQAIAQHFLSNLPPDNEFNIEETQKEFHHMNSILGTISLSASVTSKFLRVRGAQCTIVHAIHKLFWQPFYITTQPLSHETTAILSQITHALAGEDRHTESLWRFLSFKGLETRTSQDIHVEETGIMGFLRRLIPAKEHRAFEDELREILQESIRFWNELKRDSCLVEFDLQPPAVCSPGWVAEDCPELEDVNVKSKEDSAHKPTIQQSWCLFPKIIFHPVDAKKIIVSGYAVFVDSRAFRENCDEIRRHEEEIAQVRMNLVRRPTLRAAAVSPST</sequence>
<feature type="coiled-coil region" evidence="1">
    <location>
        <begin position="96"/>
        <end position="194"/>
    </location>
</feature>
<keyword evidence="3" id="KW-1185">Reference proteome</keyword>
<proteinExistence type="predicted"/>
<dbReference type="AlphaFoldDB" id="A0A364LET0"/>
<protein>
    <submittedName>
        <fullName evidence="2">Uncharacterized protein</fullName>
    </submittedName>
</protein>
<dbReference type="STRING" id="1196081.A0A364LET0"/>
<name>A0A364LET0_TALAM</name>
<organism evidence="2 3">
    <name type="scientific">Talaromyces amestolkiae</name>
    <dbReference type="NCBI Taxonomy" id="1196081"/>
    <lineage>
        <taxon>Eukaryota</taxon>
        <taxon>Fungi</taxon>
        <taxon>Dikarya</taxon>
        <taxon>Ascomycota</taxon>
        <taxon>Pezizomycotina</taxon>
        <taxon>Eurotiomycetes</taxon>
        <taxon>Eurotiomycetidae</taxon>
        <taxon>Eurotiales</taxon>
        <taxon>Trichocomaceae</taxon>
        <taxon>Talaromyces</taxon>
        <taxon>Talaromyces sect. Talaromyces</taxon>
    </lineage>
</organism>
<dbReference type="Proteomes" id="UP000249363">
    <property type="component" value="Unassembled WGS sequence"/>
</dbReference>
<dbReference type="RefSeq" id="XP_040738840.1">
    <property type="nucleotide sequence ID" value="XM_040872957.1"/>
</dbReference>
<evidence type="ECO:0000256" key="1">
    <source>
        <dbReference type="SAM" id="Coils"/>
    </source>
</evidence>
<feature type="coiled-coil region" evidence="1">
    <location>
        <begin position="4"/>
        <end position="41"/>
    </location>
</feature>
<reference evidence="2 3" key="1">
    <citation type="journal article" date="2017" name="Biotechnol. Biofuels">
        <title>Differential beta-glucosidase expression as a function of carbon source availability in Talaromyces amestolkiae: a genomic and proteomic approach.</title>
        <authorList>
            <person name="de Eugenio L.I."/>
            <person name="Mendez-Liter J.A."/>
            <person name="Nieto-Dominguez M."/>
            <person name="Alonso L."/>
            <person name="Gil-Munoz J."/>
            <person name="Barriuso J."/>
            <person name="Prieto A."/>
            <person name="Martinez M.J."/>
        </authorList>
    </citation>
    <scope>NUCLEOTIDE SEQUENCE [LARGE SCALE GENOMIC DNA]</scope>
    <source>
        <strain evidence="2 3">CIB</strain>
    </source>
</reference>
<keyword evidence="1" id="KW-0175">Coiled coil</keyword>
<dbReference type="EMBL" id="MIKG01000035">
    <property type="protein sequence ID" value="RAO74326.1"/>
    <property type="molecule type" value="Genomic_DNA"/>
</dbReference>
<gene>
    <name evidence="2" type="ORF">BHQ10_010338</name>
</gene>
<evidence type="ECO:0000313" key="2">
    <source>
        <dbReference type="EMBL" id="RAO74326.1"/>
    </source>
</evidence>
<dbReference type="GeneID" id="63799552"/>
<comment type="caution">
    <text evidence="2">The sequence shown here is derived from an EMBL/GenBank/DDBJ whole genome shotgun (WGS) entry which is preliminary data.</text>
</comment>
<dbReference type="OrthoDB" id="4480464at2759"/>
<accession>A0A364LET0</accession>